<organism evidence="2 3">
    <name type="scientific">Streptomyces termitum</name>
    <dbReference type="NCBI Taxonomy" id="67368"/>
    <lineage>
        <taxon>Bacteria</taxon>
        <taxon>Bacillati</taxon>
        <taxon>Actinomycetota</taxon>
        <taxon>Actinomycetes</taxon>
        <taxon>Kitasatosporales</taxon>
        <taxon>Streptomycetaceae</taxon>
        <taxon>Streptomyces</taxon>
    </lineage>
</organism>
<proteinExistence type="predicted"/>
<accession>A0A918SWG2</accession>
<gene>
    <name evidence="2" type="ORF">GCM10010305_16830</name>
</gene>
<dbReference type="EMBL" id="BMUL01000003">
    <property type="protein sequence ID" value="GHA74639.1"/>
    <property type="molecule type" value="Genomic_DNA"/>
</dbReference>
<evidence type="ECO:0008006" key="4">
    <source>
        <dbReference type="Google" id="ProtNLM"/>
    </source>
</evidence>
<reference evidence="2" key="1">
    <citation type="journal article" date="2014" name="Int. J. Syst. Evol. Microbiol.">
        <title>Complete genome sequence of Corynebacterium casei LMG S-19264T (=DSM 44701T), isolated from a smear-ripened cheese.</title>
        <authorList>
            <consortium name="US DOE Joint Genome Institute (JGI-PGF)"/>
            <person name="Walter F."/>
            <person name="Albersmeier A."/>
            <person name="Kalinowski J."/>
            <person name="Ruckert C."/>
        </authorList>
    </citation>
    <scope>NUCLEOTIDE SEQUENCE</scope>
    <source>
        <strain evidence="2">JCM 4518</strain>
    </source>
</reference>
<sequence>MSWDEWESLKAEAAQRQSTRMRLNGAPASPGGSGDLVVNDDDLGAIGHDAYLLHGRLSKDGDKARPSTFDASIALLNGNFVSGSELLKVHDRWNTQLRTLLDACARISNHLDYSKSTHAKDDADIQGELMAVSKIDEHFK</sequence>
<keyword evidence="3" id="KW-1185">Reference proteome</keyword>
<evidence type="ECO:0000313" key="3">
    <source>
        <dbReference type="Proteomes" id="UP000644020"/>
    </source>
</evidence>
<feature type="region of interest" description="Disordered" evidence="1">
    <location>
        <begin position="15"/>
        <end position="36"/>
    </location>
</feature>
<protein>
    <recommendedName>
        <fullName evidence="4">AG1 protein</fullName>
    </recommendedName>
</protein>
<dbReference type="Proteomes" id="UP000644020">
    <property type="component" value="Unassembled WGS sequence"/>
</dbReference>
<dbReference type="AlphaFoldDB" id="A0A918SWG2"/>
<dbReference type="RefSeq" id="WP_189975923.1">
    <property type="nucleotide sequence ID" value="NZ_BMUL01000003.1"/>
</dbReference>
<name>A0A918SWG2_9ACTN</name>
<evidence type="ECO:0000256" key="1">
    <source>
        <dbReference type="SAM" id="MobiDB-lite"/>
    </source>
</evidence>
<evidence type="ECO:0000313" key="2">
    <source>
        <dbReference type="EMBL" id="GHA74639.1"/>
    </source>
</evidence>
<comment type="caution">
    <text evidence="2">The sequence shown here is derived from an EMBL/GenBank/DDBJ whole genome shotgun (WGS) entry which is preliminary data.</text>
</comment>
<reference evidence="2" key="2">
    <citation type="submission" date="2020-09" db="EMBL/GenBank/DDBJ databases">
        <authorList>
            <person name="Sun Q."/>
            <person name="Ohkuma M."/>
        </authorList>
    </citation>
    <scope>NUCLEOTIDE SEQUENCE</scope>
    <source>
        <strain evidence="2">JCM 4518</strain>
    </source>
</reference>